<proteinExistence type="predicted"/>
<reference evidence="2 3" key="1">
    <citation type="submission" date="2020-08" db="EMBL/GenBank/DDBJ databases">
        <title>Genomic Encyclopedia of Type Strains, Phase IV (KMG-IV): sequencing the most valuable type-strain genomes for metagenomic binning, comparative biology and taxonomic classification.</title>
        <authorList>
            <person name="Goeker M."/>
        </authorList>
    </citation>
    <scope>NUCLEOTIDE SEQUENCE [LARGE SCALE GENOMIC DNA]</scope>
    <source>
        <strain evidence="2 3">DSM 101064</strain>
    </source>
</reference>
<keyword evidence="3" id="KW-1185">Reference proteome</keyword>
<evidence type="ECO:0000313" key="3">
    <source>
        <dbReference type="Proteomes" id="UP000535415"/>
    </source>
</evidence>
<organism evidence="2 3">
    <name type="scientific">Yoonia ponticola</name>
    <dbReference type="NCBI Taxonomy" id="1524255"/>
    <lineage>
        <taxon>Bacteria</taxon>
        <taxon>Pseudomonadati</taxon>
        <taxon>Pseudomonadota</taxon>
        <taxon>Alphaproteobacteria</taxon>
        <taxon>Rhodobacterales</taxon>
        <taxon>Paracoccaceae</taxon>
        <taxon>Yoonia</taxon>
    </lineage>
</organism>
<dbReference type="EMBL" id="JACIJM010000007">
    <property type="protein sequence ID" value="MBB5722926.1"/>
    <property type="molecule type" value="Genomic_DNA"/>
</dbReference>
<keyword evidence="1" id="KW-0472">Membrane</keyword>
<dbReference type="AlphaFoldDB" id="A0A7W9BM92"/>
<evidence type="ECO:0000313" key="2">
    <source>
        <dbReference type="EMBL" id="MBB5722926.1"/>
    </source>
</evidence>
<feature type="transmembrane region" description="Helical" evidence="1">
    <location>
        <begin position="171"/>
        <end position="190"/>
    </location>
</feature>
<gene>
    <name evidence="2" type="ORF">FHS72_002562</name>
</gene>
<sequence length="198" mass="21447">MSHQAKVIRLEQLALTIRSETIKILPGALDSRKLAHKQLAAKIDGWEQSIKLVQRDMKSQSNFNHMIHRHNPGGRKDHDAGQRLKSGEENVKLISNALDKVIDALEELSAQFHGGDNAETRALKGIGAALKNWSKTAKHSETGIIGTPAPANTQATIQQAKPFLPQGAPGMTGPGAIDAFTLVLGVFVLLKSLTKKKD</sequence>
<evidence type="ECO:0000256" key="1">
    <source>
        <dbReference type="SAM" id="Phobius"/>
    </source>
</evidence>
<name>A0A7W9BM92_9RHOB</name>
<dbReference type="Proteomes" id="UP000535415">
    <property type="component" value="Unassembled WGS sequence"/>
</dbReference>
<dbReference type="RefSeq" id="WP_183529662.1">
    <property type="nucleotide sequence ID" value="NZ_JACIJM010000007.1"/>
</dbReference>
<keyword evidence="1" id="KW-0812">Transmembrane</keyword>
<protein>
    <submittedName>
        <fullName evidence="2">Uncharacterized protein</fullName>
    </submittedName>
</protein>
<keyword evidence="1" id="KW-1133">Transmembrane helix</keyword>
<comment type="caution">
    <text evidence="2">The sequence shown here is derived from an EMBL/GenBank/DDBJ whole genome shotgun (WGS) entry which is preliminary data.</text>
</comment>
<accession>A0A7W9BM92</accession>